<keyword evidence="8" id="KW-0067">ATP-binding</keyword>
<feature type="transmembrane region" description="Helical" evidence="11">
    <location>
        <begin position="356"/>
        <end position="381"/>
    </location>
</feature>
<dbReference type="InterPro" id="IPR036890">
    <property type="entry name" value="HATPase_C_sf"/>
</dbReference>
<protein>
    <recommendedName>
        <fullName evidence="3">histidine kinase</fullName>
        <ecNumber evidence="3">2.7.13.3</ecNumber>
    </recommendedName>
</protein>
<keyword evidence="5 13" id="KW-0808">Transferase</keyword>
<evidence type="ECO:0000256" key="11">
    <source>
        <dbReference type="SAM" id="Phobius"/>
    </source>
</evidence>
<feature type="transmembrane region" description="Helical" evidence="11">
    <location>
        <begin position="12"/>
        <end position="35"/>
    </location>
</feature>
<dbReference type="InterPro" id="IPR005467">
    <property type="entry name" value="His_kinase_dom"/>
</dbReference>
<keyword evidence="11" id="KW-0812">Transmembrane</keyword>
<keyword evidence="14" id="KW-1185">Reference proteome</keyword>
<evidence type="ECO:0000256" key="7">
    <source>
        <dbReference type="ARBA" id="ARBA00022777"/>
    </source>
</evidence>
<dbReference type="CDD" id="cd00082">
    <property type="entry name" value="HisKA"/>
    <property type="match status" value="1"/>
</dbReference>
<dbReference type="OrthoDB" id="9813151at2"/>
<keyword evidence="11" id="KW-1133">Transmembrane helix</keyword>
<evidence type="ECO:0000313" key="13">
    <source>
        <dbReference type="EMBL" id="SCA55340.1"/>
    </source>
</evidence>
<dbReference type="Gene3D" id="3.30.565.10">
    <property type="entry name" value="Histidine kinase-like ATPase, C-terminal domain"/>
    <property type="match status" value="1"/>
</dbReference>
<dbReference type="STRING" id="1867952.MTBPR1_10587"/>
<feature type="domain" description="Histidine kinase" evidence="12">
    <location>
        <begin position="407"/>
        <end position="629"/>
    </location>
</feature>
<accession>A0A1C3RDH1</accession>
<keyword evidence="4" id="KW-0597">Phosphoprotein</keyword>
<dbReference type="GO" id="GO:0009927">
    <property type="term" value="F:histidine phosphotransfer kinase activity"/>
    <property type="evidence" value="ECO:0007669"/>
    <property type="project" value="TreeGrafter"/>
</dbReference>
<keyword evidence="7 13" id="KW-0418">Kinase</keyword>
<evidence type="ECO:0000256" key="3">
    <source>
        <dbReference type="ARBA" id="ARBA00012438"/>
    </source>
</evidence>
<dbReference type="EMBL" id="FLYE01000001">
    <property type="protein sequence ID" value="SCA55340.1"/>
    <property type="molecule type" value="Genomic_DNA"/>
</dbReference>
<dbReference type="Gene3D" id="1.20.58.920">
    <property type="match status" value="1"/>
</dbReference>
<name>A0A1C3RDH1_9PROT</name>
<dbReference type="Proteomes" id="UP000231658">
    <property type="component" value="Unassembled WGS sequence"/>
</dbReference>
<comment type="catalytic activity">
    <reaction evidence="1">
        <text>ATP + protein L-histidine = ADP + protein N-phospho-L-histidine.</text>
        <dbReference type="EC" id="2.7.13.3"/>
    </reaction>
</comment>
<comment type="subcellular location">
    <subcellularLocation>
        <location evidence="2">Membrane</location>
    </subcellularLocation>
</comment>
<evidence type="ECO:0000256" key="4">
    <source>
        <dbReference type="ARBA" id="ARBA00022553"/>
    </source>
</evidence>
<evidence type="ECO:0000256" key="5">
    <source>
        <dbReference type="ARBA" id="ARBA00022679"/>
    </source>
</evidence>
<dbReference type="Pfam" id="PF02518">
    <property type="entry name" value="HATPase_c"/>
    <property type="match status" value="1"/>
</dbReference>
<dbReference type="SUPFAM" id="SSF55874">
    <property type="entry name" value="ATPase domain of HSP90 chaperone/DNA topoisomerase II/histidine kinase"/>
    <property type="match status" value="1"/>
</dbReference>
<dbReference type="InterPro" id="IPR003594">
    <property type="entry name" value="HATPase_dom"/>
</dbReference>
<organism evidence="13 14">
    <name type="scientific">Candidatus Terasakiella magnetica</name>
    <dbReference type="NCBI Taxonomy" id="1867952"/>
    <lineage>
        <taxon>Bacteria</taxon>
        <taxon>Pseudomonadati</taxon>
        <taxon>Pseudomonadota</taxon>
        <taxon>Alphaproteobacteria</taxon>
        <taxon>Rhodospirillales</taxon>
        <taxon>Terasakiellaceae</taxon>
        <taxon>Terasakiella</taxon>
    </lineage>
</organism>
<dbReference type="EC" id="2.7.13.3" evidence="3"/>
<dbReference type="GO" id="GO:0005886">
    <property type="term" value="C:plasma membrane"/>
    <property type="evidence" value="ECO:0007669"/>
    <property type="project" value="TreeGrafter"/>
</dbReference>
<dbReference type="PROSITE" id="PS50109">
    <property type="entry name" value="HIS_KIN"/>
    <property type="match status" value="1"/>
</dbReference>
<evidence type="ECO:0000256" key="6">
    <source>
        <dbReference type="ARBA" id="ARBA00022741"/>
    </source>
</evidence>
<evidence type="ECO:0000256" key="10">
    <source>
        <dbReference type="ARBA" id="ARBA00023136"/>
    </source>
</evidence>
<evidence type="ECO:0000256" key="1">
    <source>
        <dbReference type="ARBA" id="ARBA00000085"/>
    </source>
</evidence>
<evidence type="ECO:0000313" key="14">
    <source>
        <dbReference type="Proteomes" id="UP000231658"/>
    </source>
</evidence>
<dbReference type="PRINTS" id="PR00344">
    <property type="entry name" value="BCTRLSENSOR"/>
</dbReference>
<dbReference type="AlphaFoldDB" id="A0A1C3RDH1"/>
<evidence type="ECO:0000259" key="12">
    <source>
        <dbReference type="PROSITE" id="PS50109"/>
    </source>
</evidence>
<keyword evidence="10 11" id="KW-0472">Membrane</keyword>
<reference evidence="13 14" key="1">
    <citation type="submission" date="2016-07" db="EMBL/GenBank/DDBJ databases">
        <authorList>
            <person name="Lefevre C.T."/>
        </authorList>
    </citation>
    <scope>NUCLEOTIDE SEQUENCE [LARGE SCALE GENOMIC DNA]</scope>
    <source>
        <strain evidence="13">PR1</strain>
    </source>
</reference>
<dbReference type="Pfam" id="PF00512">
    <property type="entry name" value="HisKA"/>
    <property type="match status" value="1"/>
</dbReference>
<dbReference type="InterPro" id="IPR036097">
    <property type="entry name" value="HisK_dim/P_sf"/>
</dbReference>
<keyword evidence="6" id="KW-0547">Nucleotide-binding</keyword>
<evidence type="ECO:0000256" key="9">
    <source>
        <dbReference type="ARBA" id="ARBA00023012"/>
    </source>
</evidence>
<dbReference type="SUPFAM" id="SSF47384">
    <property type="entry name" value="Homodimeric domain of signal transducing histidine kinase"/>
    <property type="match status" value="1"/>
</dbReference>
<dbReference type="InterPro" id="IPR004358">
    <property type="entry name" value="Sig_transdc_His_kin-like_C"/>
</dbReference>
<dbReference type="InterPro" id="IPR003661">
    <property type="entry name" value="HisK_dim/P_dom"/>
</dbReference>
<dbReference type="SMART" id="SM00388">
    <property type="entry name" value="HisKA"/>
    <property type="match status" value="1"/>
</dbReference>
<keyword evidence="9" id="KW-0902">Two-component regulatory system</keyword>
<dbReference type="PANTHER" id="PTHR43047:SF63">
    <property type="entry name" value="HISTIDINE KINASE"/>
    <property type="match status" value="1"/>
</dbReference>
<proteinExistence type="predicted"/>
<dbReference type="SMART" id="SM00387">
    <property type="entry name" value="HATPase_c"/>
    <property type="match status" value="1"/>
</dbReference>
<dbReference type="InterPro" id="IPR038188">
    <property type="entry name" value="TorS_sensor_sf"/>
</dbReference>
<gene>
    <name evidence="13" type="ORF">MTBPR1_10587</name>
</gene>
<dbReference type="GO" id="GO:0000155">
    <property type="term" value="F:phosphorelay sensor kinase activity"/>
    <property type="evidence" value="ECO:0007669"/>
    <property type="project" value="InterPro"/>
</dbReference>
<dbReference type="FunFam" id="1.10.287.130:FF:000038">
    <property type="entry name" value="Sensory transduction histidine kinase"/>
    <property type="match status" value="1"/>
</dbReference>
<dbReference type="RefSeq" id="WP_069186023.1">
    <property type="nucleotide sequence ID" value="NZ_FLYE01000001.1"/>
</dbReference>
<sequence>MNKGEANIIRTRLLIAFSSIVALVIVASTVALIAFDMFGGVVENATTKTLPRMAATIRLSERAALIAAGAPKIALVKTHKQVISEITRLSKHYNDMRQSLNMLGQDQDTEQFDHFEKNSERIWGLTLKIRQLTHRRIDQRTVHQTIMKDVHNLQNELADVLTPLIYGVTSLTRLQGSRTAHQISRRIQKSKDNSELKDTKKKITGLTDYALHNIEYAMAIRNNSTLMVSLLNGAAQITDAHLLPALQNQYIQSFSDFSHAIDAFLQGPLAERNPILKENIKQLKTRFNSYILGDKNLFSVKQDELETDHEIELILNEQRSLTDLIFILSQSTVSAVENNIEEVQIELVGTLNKSEVAIITVAIICVFLAFFIIYQTHIILIKHQEDMRQAKETAELASRAKSEFLANMSHELRTPLNAIIGFSEAIKMKIFDPVKDAENYDDYINSIHISGVHLLDVINDVLDVSRIEAGKFTLEEEDVDLKEVVEASLRLVKDRAYQSGVKLTTKVDEGLPLIFADKTRLKQICINLLSNAVKFTEENGQVSVTVCAQQNGNILLEVTDSGIGMTQEEIEKALEVFGQVESQLSRSHEGTGLGLPLVQSLIRLHGWGFKIESDKGKGTKVSIPITPERIRL</sequence>
<dbReference type="PANTHER" id="PTHR43047">
    <property type="entry name" value="TWO-COMPONENT HISTIDINE PROTEIN KINASE"/>
    <property type="match status" value="1"/>
</dbReference>
<evidence type="ECO:0000256" key="2">
    <source>
        <dbReference type="ARBA" id="ARBA00004370"/>
    </source>
</evidence>
<evidence type="ECO:0000256" key="8">
    <source>
        <dbReference type="ARBA" id="ARBA00022840"/>
    </source>
</evidence>
<dbReference type="GO" id="GO:0005524">
    <property type="term" value="F:ATP binding"/>
    <property type="evidence" value="ECO:0007669"/>
    <property type="project" value="UniProtKB-KW"/>
</dbReference>
<dbReference type="Gene3D" id="1.10.287.130">
    <property type="match status" value="1"/>
</dbReference>